<proteinExistence type="predicted"/>
<name>A0ABT4ZJQ4_9RHOB</name>
<sequence>MACDAEAHWRESSDGNLKRASEYAALADEIGTEIAAILRKHLDGFHS</sequence>
<evidence type="ECO:0000313" key="1">
    <source>
        <dbReference type="EMBL" id="MDB6179594.1"/>
    </source>
</evidence>
<keyword evidence="2" id="KW-1185">Reference proteome</keyword>
<reference evidence="1" key="1">
    <citation type="submission" date="2022-12" db="EMBL/GenBank/DDBJ databases">
        <title>Paracoccus onchidii sp. nov., isolated from a marine invertebrate from the South China Sea.</title>
        <authorList>
            <person name="Xu S."/>
            <person name="Liu Z."/>
            <person name="Xu Y."/>
        </authorList>
    </citation>
    <scope>NUCLEOTIDE SEQUENCE</scope>
    <source>
        <strain evidence="1">Z330</strain>
    </source>
</reference>
<dbReference type="EMBL" id="JAQBIE010000044">
    <property type="protein sequence ID" value="MDB6179594.1"/>
    <property type="molecule type" value="Genomic_DNA"/>
</dbReference>
<protein>
    <submittedName>
        <fullName evidence="1">Uncharacterized protein</fullName>
    </submittedName>
</protein>
<dbReference type="Proteomes" id="UP001165641">
    <property type="component" value="Unassembled WGS sequence"/>
</dbReference>
<gene>
    <name evidence="1" type="ORF">PAF17_19175</name>
</gene>
<accession>A0ABT4ZJQ4</accession>
<dbReference type="RefSeq" id="WP_271890688.1">
    <property type="nucleotide sequence ID" value="NZ_JAQBIE010000044.1"/>
</dbReference>
<comment type="caution">
    <text evidence="1">The sequence shown here is derived from an EMBL/GenBank/DDBJ whole genome shotgun (WGS) entry which is preliminary data.</text>
</comment>
<organism evidence="1 2">
    <name type="scientific">Paracoccus onchidii</name>
    <dbReference type="NCBI Taxonomy" id="3017813"/>
    <lineage>
        <taxon>Bacteria</taxon>
        <taxon>Pseudomonadati</taxon>
        <taxon>Pseudomonadota</taxon>
        <taxon>Alphaproteobacteria</taxon>
        <taxon>Rhodobacterales</taxon>
        <taxon>Paracoccaceae</taxon>
        <taxon>Paracoccus</taxon>
    </lineage>
</organism>
<evidence type="ECO:0000313" key="2">
    <source>
        <dbReference type="Proteomes" id="UP001165641"/>
    </source>
</evidence>